<gene>
    <name evidence="1" type="ORF">HK100_000400</name>
</gene>
<sequence length="178" mass="19173">MDKEMTAMHAAMAFAIVKAKSPHMSASDYLATLIRSSAPTVKSNNVTQYNLEMSTVVAENDLLKQKLLQHESKLEIAALKEELKTSVANAAAAKSATGAVPTSVSKKKYSGNSSTGNSTSTAVLKYSKAARLKAEKCNEKEIEYVCASLKKKDEDLAKDIEYFELIKSLSDACAVNVS</sequence>
<proteinExistence type="predicted"/>
<name>A0AAD5T8S2_9FUNG</name>
<protein>
    <submittedName>
        <fullName evidence="1">Uncharacterized protein</fullName>
    </submittedName>
</protein>
<feature type="non-terminal residue" evidence="1">
    <location>
        <position position="1"/>
    </location>
</feature>
<keyword evidence="2" id="KW-1185">Reference proteome</keyword>
<evidence type="ECO:0000313" key="2">
    <source>
        <dbReference type="Proteomes" id="UP001211907"/>
    </source>
</evidence>
<accession>A0AAD5T8S2</accession>
<evidence type="ECO:0000313" key="1">
    <source>
        <dbReference type="EMBL" id="KAJ3137885.1"/>
    </source>
</evidence>
<dbReference type="EMBL" id="JADGJH010000108">
    <property type="protein sequence ID" value="KAJ3137885.1"/>
    <property type="molecule type" value="Genomic_DNA"/>
</dbReference>
<reference evidence="1" key="1">
    <citation type="submission" date="2020-05" db="EMBL/GenBank/DDBJ databases">
        <title>Phylogenomic resolution of chytrid fungi.</title>
        <authorList>
            <person name="Stajich J.E."/>
            <person name="Amses K."/>
            <person name="Simmons R."/>
            <person name="Seto K."/>
            <person name="Myers J."/>
            <person name="Bonds A."/>
            <person name="Quandt C.A."/>
            <person name="Barry K."/>
            <person name="Liu P."/>
            <person name="Grigoriev I."/>
            <person name="Longcore J.E."/>
            <person name="James T.Y."/>
        </authorList>
    </citation>
    <scope>NUCLEOTIDE SEQUENCE</scope>
    <source>
        <strain evidence="1">JEL0513</strain>
    </source>
</reference>
<dbReference type="AlphaFoldDB" id="A0AAD5T8S2"/>
<organism evidence="1 2">
    <name type="scientific">Physocladia obscura</name>
    <dbReference type="NCBI Taxonomy" id="109957"/>
    <lineage>
        <taxon>Eukaryota</taxon>
        <taxon>Fungi</taxon>
        <taxon>Fungi incertae sedis</taxon>
        <taxon>Chytridiomycota</taxon>
        <taxon>Chytridiomycota incertae sedis</taxon>
        <taxon>Chytridiomycetes</taxon>
        <taxon>Chytridiales</taxon>
        <taxon>Chytriomycetaceae</taxon>
        <taxon>Physocladia</taxon>
    </lineage>
</organism>
<dbReference type="Proteomes" id="UP001211907">
    <property type="component" value="Unassembled WGS sequence"/>
</dbReference>
<comment type="caution">
    <text evidence="1">The sequence shown here is derived from an EMBL/GenBank/DDBJ whole genome shotgun (WGS) entry which is preliminary data.</text>
</comment>